<organism evidence="2 3">
    <name type="scientific">Haloglomus irregulare</name>
    <dbReference type="NCBI Taxonomy" id="2234134"/>
    <lineage>
        <taxon>Archaea</taxon>
        <taxon>Methanobacteriati</taxon>
        <taxon>Methanobacteriota</taxon>
        <taxon>Stenosarchaea group</taxon>
        <taxon>Halobacteria</taxon>
        <taxon>Halobacteriales</taxon>
        <taxon>Natronomonadaceae</taxon>
        <taxon>Haloglomus</taxon>
    </lineage>
</organism>
<dbReference type="SMART" id="SM00852">
    <property type="entry name" value="MoCF_biosynth"/>
    <property type="match status" value="1"/>
</dbReference>
<dbReference type="CDD" id="cd00885">
    <property type="entry name" value="cinA"/>
    <property type="match status" value="1"/>
</dbReference>
<dbReference type="InterPro" id="IPR050101">
    <property type="entry name" value="CinA"/>
</dbReference>
<comment type="caution">
    <text evidence="2">The sequence shown here is derived from an EMBL/GenBank/DDBJ whole genome shotgun (WGS) entry which is preliminary data.</text>
</comment>
<accession>A0A554N7N9</accession>
<feature type="domain" description="MoaB/Mog" evidence="1">
    <location>
        <begin position="4"/>
        <end position="170"/>
    </location>
</feature>
<protein>
    <submittedName>
        <fullName evidence="2">Competence/damage-inducible protein A</fullName>
    </submittedName>
</protein>
<sequence>MDAALVTVGDELLAGDTENTNATWLARELSERGVDVRRVLTVPDVAAEIADAVREYAGRYDAVIVTGGLGGTPDDLTMDAVATAFDLPLEPNDLARADLERTLEAIAGDYPELDVDIEAEASLPAGARPLINDAGLSPGAVVENVYVLPGIPGEMQHMFEAVADEFAGDVESRLLYTEEPEANLIERLDSVRHRFGVEVGCYPDREAGHNRLKLRSDDPDALAEAFEWLRAAVDLVEPDA</sequence>
<dbReference type="AlphaFoldDB" id="A0A554N7N9"/>
<gene>
    <name evidence="2" type="ORF">DP107_13045</name>
</gene>
<dbReference type="PANTHER" id="PTHR13939">
    <property type="entry name" value="NICOTINAMIDE-NUCLEOTIDE AMIDOHYDROLASE PNCC"/>
    <property type="match status" value="1"/>
</dbReference>
<dbReference type="InterPro" id="IPR056596">
    <property type="entry name" value="FLAD1_M"/>
</dbReference>
<dbReference type="Gene3D" id="3.40.980.10">
    <property type="entry name" value="MoaB/Mog-like domain"/>
    <property type="match status" value="1"/>
</dbReference>
<dbReference type="InterPro" id="IPR001453">
    <property type="entry name" value="MoaB/Mog_dom"/>
</dbReference>
<name>A0A554N7N9_9EURY</name>
<dbReference type="EMBL" id="QMDX01000008">
    <property type="protein sequence ID" value="TSD13413.1"/>
    <property type="molecule type" value="Genomic_DNA"/>
</dbReference>
<dbReference type="SUPFAM" id="SSF53218">
    <property type="entry name" value="Molybdenum cofactor biosynthesis proteins"/>
    <property type="match status" value="1"/>
</dbReference>
<dbReference type="RefSeq" id="WP_144262600.1">
    <property type="nucleotide sequence ID" value="NZ_QMDX01000008.1"/>
</dbReference>
<dbReference type="OrthoDB" id="372037at2157"/>
<dbReference type="InterPro" id="IPR036425">
    <property type="entry name" value="MoaB/Mog-like_dom_sf"/>
</dbReference>
<dbReference type="InParanoid" id="A0A554N7N9"/>
<keyword evidence="3" id="KW-1185">Reference proteome</keyword>
<reference evidence="2 3" key="1">
    <citation type="submission" date="2018-06" db="EMBL/GenBank/DDBJ databases">
        <title>Natronomonas sp. F16-60 a new haloarchaeon isolated from a solar saltern of Isla Cristina, Huelva, Spain.</title>
        <authorList>
            <person name="Duran-Viseras A."/>
            <person name="Sanchez-Porro C."/>
            <person name="Ventosa A."/>
        </authorList>
    </citation>
    <scope>NUCLEOTIDE SEQUENCE [LARGE SCALE GENOMIC DNA]</scope>
    <source>
        <strain evidence="2 3">F16-60</strain>
    </source>
</reference>
<evidence type="ECO:0000259" key="1">
    <source>
        <dbReference type="SMART" id="SM00852"/>
    </source>
</evidence>
<dbReference type="Pfam" id="PF00994">
    <property type="entry name" value="MoCF_biosynth"/>
    <property type="match status" value="1"/>
</dbReference>
<dbReference type="Pfam" id="PF24102">
    <property type="entry name" value="FLAD1_M"/>
    <property type="match status" value="1"/>
</dbReference>
<evidence type="ECO:0000313" key="3">
    <source>
        <dbReference type="Proteomes" id="UP000319894"/>
    </source>
</evidence>
<proteinExistence type="predicted"/>
<dbReference type="Proteomes" id="UP000319894">
    <property type="component" value="Unassembled WGS sequence"/>
</dbReference>
<evidence type="ECO:0000313" key="2">
    <source>
        <dbReference type="EMBL" id="TSD13413.1"/>
    </source>
</evidence>
<dbReference type="PANTHER" id="PTHR13939:SF0">
    <property type="entry name" value="NMN AMIDOHYDROLASE-LIKE PROTEIN YFAY"/>
    <property type="match status" value="1"/>
</dbReference>